<dbReference type="PROSITE" id="PS50020">
    <property type="entry name" value="WW_DOMAIN_2"/>
    <property type="match status" value="1"/>
</dbReference>
<reference evidence="18" key="1">
    <citation type="submission" date="2021-01" db="EMBL/GenBank/DDBJ databases">
        <authorList>
            <person name="Zahm M."/>
            <person name="Roques C."/>
            <person name="Cabau C."/>
            <person name="Klopp C."/>
            <person name="Donnadieu C."/>
            <person name="Jouanno E."/>
            <person name="Lampietro C."/>
            <person name="Louis A."/>
            <person name="Herpin A."/>
            <person name="Echchiki A."/>
            <person name="Berthelot C."/>
            <person name="Parey E."/>
            <person name="Roest-Crollius H."/>
            <person name="Braasch I."/>
            <person name="Postlethwait J."/>
            <person name="Bobe J."/>
            <person name="Montfort J."/>
            <person name="Bouchez O."/>
            <person name="Begum T."/>
            <person name="Mejri S."/>
            <person name="Adams A."/>
            <person name="Chen W.-J."/>
            <person name="Guiguen Y."/>
        </authorList>
    </citation>
    <scope>NUCLEOTIDE SEQUENCE</scope>
    <source>
        <tissue evidence="18">Blood</tissue>
    </source>
</reference>
<dbReference type="CDD" id="cd19867">
    <property type="entry name" value="DSRM_DGCR8_rpt1"/>
    <property type="match status" value="1"/>
</dbReference>
<proteinExistence type="predicted"/>
<dbReference type="SUPFAM" id="SSF51045">
    <property type="entry name" value="WW domain"/>
    <property type="match status" value="1"/>
</dbReference>
<evidence type="ECO:0000259" key="17">
    <source>
        <dbReference type="PROSITE" id="PS50137"/>
    </source>
</evidence>
<evidence type="ECO:0000313" key="19">
    <source>
        <dbReference type="Proteomes" id="UP000829720"/>
    </source>
</evidence>
<feature type="region of interest" description="Disordered" evidence="15">
    <location>
        <begin position="1"/>
        <end position="100"/>
    </location>
</feature>
<dbReference type="FunFam" id="3.30.160.20:FF:000023">
    <property type="entry name" value="DGCR8, microprocessor complex subunit"/>
    <property type="match status" value="1"/>
</dbReference>
<evidence type="ECO:0000259" key="16">
    <source>
        <dbReference type="PROSITE" id="PS50020"/>
    </source>
</evidence>
<evidence type="ECO:0000256" key="7">
    <source>
        <dbReference type="ARBA" id="ARBA00022737"/>
    </source>
</evidence>
<protein>
    <recommendedName>
        <fullName evidence="13">Microprocessor complex subunit DGCR8</fullName>
    </recommendedName>
</protein>
<dbReference type="EMBL" id="JAERUA010000004">
    <property type="protein sequence ID" value="KAI1901076.1"/>
    <property type="molecule type" value="Genomic_DNA"/>
</dbReference>
<dbReference type="GO" id="GO:0046872">
    <property type="term" value="F:metal ion binding"/>
    <property type="evidence" value="ECO:0007669"/>
    <property type="project" value="UniProtKB-KW"/>
</dbReference>
<keyword evidence="19" id="KW-1185">Reference proteome</keyword>
<dbReference type="GO" id="GO:0031053">
    <property type="term" value="P:primary miRNA processing"/>
    <property type="evidence" value="ECO:0007669"/>
    <property type="project" value="InterPro"/>
</dbReference>
<feature type="compositionally biased region" description="Gly residues" evidence="15">
    <location>
        <begin position="149"/>
        <end position="158"/>
    </location>
</feature>
<dbReference type="InterPro" id="IPR014720">
    <property type="entry name" value="dsRBD_dom"/>
</dbReference>
<evidence type="ECO:0000256" key="15">
    <source>
        <dbReference type="SAM" id="MobiDB-lite"/>
    </source>
</evidence>
<accession>A0A8T3DYQ7</accession>
<dbReference type="GO" id="GO:0042802">
    <property type="term" value="F:identical protein binding"/>
    <property type="evidence" value="ECO:0007669"/>
    <property type="project" value="InterPro"/>
</dbReference>
<dbReference type="SUPFAM" id="SSF54768">
    <property type="entry name" value="dsRNA-binding domain-like"/>
    <property type="match status" value="2"/>
</dbReference>
<gene>
    <name evidence="18" type="ORF">AGOR_G00056410</name>
</gene>
<dbReference type="Gene3D" id="2.20.70.10">
    <property type="match status" value="1"/>
</dbReference>
<comment type="caution">
    <text evidence="18">The sequence shown here is derived from an EMBL/GenBank/DDBJ whole genome shotgun (WGS) entry which is preliminary data.</text>
</comment>
<dbReference type="OrthoDB" id="112668at2759"/>
<keyword evidence="9 14" id="KW-0694">RNA-binding</keyword>
<evidence type="ECO:0000256" key="5">
    <source>
        <dbReference type="ARBA" id="ARBA00022617"/>
    </source>
</evidence>
<dbReference type="CDD" id="cd19868">
    <property type="entry name" value="DSRM_DGCR8_rpt2"/>
    <property type="match status" value="1"/>
</dbReference>
<dbReference type="AlphaFoldDB" id="A0A8T3DYQ7"/>
<dbReference type="InterPro" id="IPR036020">
    <property type="entry name" value="WW_dom_sf"/>
</dbReference>
<feature type="compositionally biased region" description="Gly residues" evidence="15">
    <location>
        <begin position="411"/>
        <end position="422"/>
    </location>
</feature>
<keyword evidence="11" id="KW-0539">Nucleus</keyword>
<feature type="domain" description="WW" evidence="16">
    <location>
        <begin position="307"/>
        <end position="340"/>
    </location>
</feature>
<dbReference type="Proteomes" id="UP000829720">
    <property type="component" value="Unassembled WGS sequence"/>
</dbReference>
<evidence type="ECO:0000313" key="18">
    <source>
        <dbReference type="EMBL" id="KAI1901076.1"/>
    </source>
</evidence>
<feature type="compositionally biased region" description="Polar residues" evidence="15">
    <location>
        <begin position="374"/>
        <end position="385"/>
    </location>
</feature>
<feature type="domain" description="DRBM" evidence="17">
    <location>
        <begin position="534"/>
        <end position="601"/>
    </location>
</feature>
<comment type="cofactor">
    <cofactor evidence="1">
        <name>heme</name>
        <dbReference type="ChEBI" id="CHEBI:30413"/>
    </cofactor>
</comment>
<keyword evidence="6" id="KW-0479">Metal-binding</keyword>
<dbReference type="PANTHER" id="PTHR13482">
    <property type="entry name" value="MICRORNA PROCESSOR COMPLEX SUBUNIT DGCR8"/>
    <property type="match status" value="1"/>
</dbReference>
<feature type="region of interest" description="Disordered" evidence="15">
    <location>
        <begin position="366"/>
        <end position="445"/>
    </location>
</feature>
<dbReference type="FunFam" id="3.30.160.20:FF:000021">
    <property type="entry name" value="Microprocessor complex subunit DGCR8"/>
    <property type="match status" value="1"/>
</dbReference>
<dbReference type="FunFam" id="3.30.160.590:FF:000001">
    <property type="entry name" value="microprocessor complex subunit DGCR8"/>
    <property type="match status" value="1"/>
</dbReference>
<dbReference type="PROSITE" id="PS50137">
    <property type="entry name" value="DS_RBD"/>
    <property type="match status" value="1"/>
</dbReference>
<evidence type="ECO:0000256" key="11">
    <source>
        <dbReference type="ARBA" id="ARBA00023242"/>
    </source>
</evidence>
<comment type="subunit">
    <text evidence="12">Monomer; in absence of heme. Homodimer; the association with heme promotes its dimerization. Component of the microprocessor complex, or pri-miRNA processing protein complex, which is composed of DROSHA and DGCR8. The microprocessor complex is a heterotrimer; each of the two DROSHA RNase III domains binds one DGCR8 (via C-terminal region). Interacts with ILF3, NCL and DROSHA. Interacts with CPSF3 and ISY1; this interaction is in an RNA dependent manner. Interacts with PUS10; interaction promotes pri-miRNAs processing.</text>
</comment>
<keyword evidence="10" id="KW-0408">Iron</keyword>
<keyword evidence="4" id="KW-0597">Phosphoprotein</keyword>
<dbReference type="GO" id="GO:0020037">
    <property type="term" value="F:heme binding"/>
    <property type="evidence" value="ECO:0007669"/>
    <property type="project" value="InterPro"/>
</dbReference>
<evidence type="ECO:0000256" key="4">
    <source>
        <dbReference type="ARBA" id="ARBA00022553"/>
    </source>
</evidence>
<feature type="region of interest" description="Disordered" evidence="15">
    <location>
        <begin position="124"/>
        <end position="193"/>
    </location>
</feature>
<dbReference type="CDD" id="cd00201">
    <property type="entry name" value="WW"/>
    <property type="match status" value="1"/>
</dbReference>
<evidence type="ECO:0000256" key="3">
    <source>
        <dbReference type="ARBA" id="ARBA00022499"/>
    </source>
</evidence>
<dbReference type="FunFam" id="2.20.70.10:FF:000018">
    <property type="entry name" value="DGCR8 microprocessor complex subunit"/>
    <property type="match status" value="1"/>
</dbReference>
<dbReference type="Gene3D" id="3.30.160.20">
    <property type="match status" value="2"/>
</dbReference>
<dbReference type="GO" id="GO:0003725">
    <property type="term" value="F:double-stranded RNA binding"/>
    <property type="evidence" value="ECO:0007669"/>
    <property type="project" value="TreeGrafter"/>
</dbReference>
<dbReference type="GO" id="GO:0070877">
    <property type="term" value="C:microprocessor complex"/>
    <property type="evidence" value="ECO:0007669"/>
    <property type="project" value="InterPro"/>
</dbReference>
<comment type="subcellular location">
    <subcellularLocation>
        <location evidence="2">Nucleus</location>
        <location evidence="2">Nucleolus</location>
    </subcellularLocation>
</comment>
<dbReference type="SMART" id="SM00456">
    <property type="entry name" value="WW"/>
    <property type="match status" value="1"/>
</dbReference>
<dbReference type="Pfam" id="PF00035">
    <property type="entry name" value="dsrm"/>
    <property type="match status" value="2"/>
</dbReference>
<dbReference type="GO" id="GO:0005730">
    <property type="term" value="C:nucleolus"/>
    <property type="evidence" value="ECO:0007669"/>
    <property type="project" value="UniProtKB-SubCell"/>
</dbReference>
<dbReference type="InterPro" id="IPR040375">
    <property type="entry name" value="DGCR8"/>
</dbReference>
<evidence type="ECO:0000256" key="10">
    <source>
        <dbReference type="ARBA" id="ARBA00023004"/>
    </source>
</evidence>
<evidence type="ECO:0000256" key="2">
    <source>
        <dbReference type="ARBA" id="ARBA00004604"/>
    </source>
</evidence>
<keyword evidence="7" id="KW-0677">Repeat</keyword>
<sequence>METNELLPPLPLEPPDAMNAESLNCTAPPPPPLQTSSDAEEMDVSSGGDGHTHTPAGDGREPAPKPQLHGRGSAPLCGRLAEESEASAPCPRTARHAPPVTKFLPDLKLLKDVKISVSFTESSRSKDRKVLYTGVGQEKEEEEEEGGDGGHLGCGEGVNGELHDPLVPGPVSKAGIGNGALGAGKKGEEAEPDLENKVEFAVLDELDDFTENFLETEDGDQGGFRSQVIVQQEQADEEVLNYSYEEDFDNDVDALLEEGMPMPKKMRLAEDKYAGDSDHQSDGESGVQPMMTKIKTVLKSRGRPPTEPLPDGWIMTFHNSGIPVYLHRETRVVTWSRPYFLGTGSIRKHDPPTSSIPCLHYKKMKEQEEREQNGEVTPNPETSPMKTGEGTEPIEGAEEPDSTAPEDAALGVGGDPGKGPGLAGEPHPEERDPQPCETAQGALGQVKAKVEVCKDESVDIEEFRSYLEKCFDFEQVTVKKFRTWAERRQFNREMKRKQAESERPILPANQKLITLSVQDAPTKKEFVINPNGKSEVCILHEYMQRVLKVRPVYNFFECENPSEPFGASVIIDGVTYGTGTASSKKLAKNKAARATLEILIPDFVKQTSEEKPMEGDELEYFNHISIEDSRVYELTNKAGLLSPYQILHECLKRNHGMGDTSIKFEVIPGKNQKSEYVMTCGKHTVRGWCKNKRVGKQLASQKILQMLHPHVKNWGSLLRMYGRESNKMVKKENSDKSVIELQQYAKKNKPNLHILNKLQEEMKKLAKEREETRKKPKMTIMESAQPGSEPLCTVDV</sequence>
<evidence type="ECO:0000256" key="9">
    <source>
        <dbReference type="ARBA" id="ARBA00022884"/>
    </source>
</evidence>
<evidence type="ECO:0000256" key="13">
    <source>
        <dbReference type="ARBA" id="ARBA00071956"/>
    </source>
</evidence>
<organism evidence="18 19">
    <name type="scientific">Albula goreensis</name>
    <dbReference type="NCBI Taxonomy" id="1534307"/>
    <lineage>
        <taxon>Eukaryota</taxon>
        <taxon>Metazoa</taxon>
        <taxon>Chordata</taxon>
        <taxon>Craniata</taxon>
        <taxon>Vertebrata</taxon>
        <taxon>Euteleostomi</taxon>
        <taxon>Actinopterygii</taxon>
        <taxon>Neopterygii</taxon>
        <taxon>Teleostei</taxon>
        <taxon>Albuliformes</taxon>
        <taxon>Albulidae</taxon>
        <taxon>Albula</taxon>
    </lineage>
</organism>
<dbReference type="GO" id="GO:0070878">
    <property type="term" value="F:primary miRNA binding"/>
    <property type="evidence" value="ECO:0007669"/>
    <property type="project" value="TreeGrafter"/>
</dbReference>
<dbReference type="Gene3D" id="3.30.160.590">
    <property type="match status" value="1"/>
</dbReference>
<keyword evidence="3" id="KW-1017">Isopeptide bond</keyword>
<dbReference type="SMART" id="SM00358">
    <property type="entry name" value="DSRM"/>
    <property type="match status" value="2"/>
</dbReference>
<dbReference type="PANTHER" id="PTHR13482:SF3">
    <property type="entry name" value="MICROPROCESSOR COMPLEX SUBUNIT DGCR8"/>
    <property type="match status" value="1"/>
</dbReference>
<keyword evidence="8" id="KW-0832">Ubl conjugation</keyword>
<evidence type="ECO:0000256" key="8">
    <source>
        <dbReference type="ARBA" id="ARBA00022843"/>
    </source>
</evidence>
<dbReference type="InterPro" id="IPR001202">
    <property type="entry name" value="WW_dom"/>
</dbReference>
<dbReference type="GO" id="GO:0005654">
    <property type="term" value="C:nucleoplasm"/>
    <property type="evidence" value="ECO:0007669"/>
    <property type="project" value="UniProtKB-ARBA"/>
</dbReference>
<keyword evidence="5" id="KW-0349">Heme</keyword>
<evidence type="ECO:0000256" key="14">
    <source>
        <dbReference type="PROSITE-ProRule" id="PRU00266"/>
    </source>
</evidence>
<name>A0A8T3DYQ7_9TELE</name>
<feature type="region of interest" description="Disordered" evidence="15">
    <location>
        <begin position="767"/>
        <end position="796"/>
    </location>
</feature>
<evidence type="ECO:0000256" key="12">
    <source>
        <dbReference type="ARBA" id="ARBA00064825"/>
    </source>
</evidence>
<evidence type="ECO:0000256" key="6">
    <source>
        <dbReference type="ARBA" id="ARBA00022723"/>
    </source>
</evidence>
<evidence type="ECO:0000256" key="1">
    <source>
        <dbReference type="ARBA" id="ARBA00001971"/>
    </source>
</evidence>